<dbReference type="PROSITE" id="PS51031">
    <property type="entry name" value="BESS"/>
    <property type="match status" value="1"/>
</dbReference>
<evidence type="ECO:0000259" key="3">
    <source>
        <dbReference type="PROSITE" id="PS51029"/>
    </source>
</evidence>
<accession>A0A9N9TSH4</accession>
<dbReference type="OrthoDB" id="6147983at2759"/>
<dbReference type="InterPro" id="IPR039353">
    <property type="entry name" value="TF_Adf1"/>
</dbReference>
<organism evidence="5 6">
    <name type="scientific">Phyllotreta striolata</name>
    <name type="common">Striped flea beetle</name>
    <name type="synonym">Crioceris striolata</name>
    <dbReference type="NCBI Taxonomy" id="444603"/>
    <lineage>
        <taxon>Eukaryota</taxon>
        <taxon>Metazoa</taxon>
        <taxon>Ecdysozoa</taxon>
        <taxon>Arthropoda</taxon>
        <taxon>Hexapoda</taxon>
        <taxon>Insecta</taxon>
        <taxon>Pterygota</taxon>
        <taxon>Neoptera</taxon>
        <taxon>Endopterygota</taxon>
        <taxon>Coleoptera</taxon>
        <taxon>Polyphaga</taxon>
        <taxon>Cucujiformia</taxon>
        <taxon>Chrysomeloidea</taxon>
        <taxon>Chrysomelidae</taxon>
        <taxon>Galerucinae</taxon>
        <taxon>Alticini</taxon>
        <taxon>Phyllotreta</taxon>
    </lineage>
</organism>
<evidence type="ECO:0000313" key="5">
    <source>
        <dbReference type="EMBL" id="CAG9861563.1"/>
    </source>
</evidence>
<dbReference type="EMBL" id="OU900097">
    <property type="protein sequence ID" value="CAG9861563.1"/>
    <property type="molecule type" value="Genomic_DNA"/>
</dbReference>
<dbReference type="SMART" id="SM00595">
    <property type="entry name" value="MADF"/>
    <property type="match status" value="1"/>
</dbReference>
<proteinExistence type="predicted"/>
<evidence type="ECO:0000256" key="2">
    <source>
        <dbReference type="SAM" id="MobiDB-lite"/>
    </source>
</evidence>
<dbReference type="InterPro" id="IPR004210">
    <property type="entry name" value="BESS_motif"/>
</dbReference>
<keyword evidence="1" id="KW-0539">Nucleus</keyword>
<feature type="compositionally biased region" description="Basic and acidic residues" evidence="2">
    <location>
        <begin position="122"/>
        <end position="131"/>
    </location>
</feature>
<dbReference type="GO" id="GO:0003677">
    <property type="term" value="F:DNA binding"/>
    <property type="evidence" value="ECO:0007669"/>
    <property type="project" value="InterPro"/>
</dbReference>
<keyword evidence="6" id="KW-1185">Reference proteome</keyword>
<dbReference type="AlphaFoldDB" id="A0A9N9TSH4"/>
<feature type="domain" description="MADF" evidence="3">
    <location>
        <begin position="13"/>
        <end position="97"/>
    </location>
</feature>
<gene>
    <name evidence="5" type="ORF">PHYEVI_LOCUS7898</name>
</gene>
<reference evidence="5" key="1">
    <citation type="submission" date="2022-01" db="EMBL/GenBank/DDBJ databases">
        <authorList>
            <person name="King R."/>
        </authorList>
    </citation>
    <scope>NUCLEOTIDE SEQUENCE</scope>
</reference>
<evidence type="ECO:0000259" key="4">
    <source>
        <dbReference type="PROSITE" id="PS51031"/>
    </source>
</evidence>
<evidence type="ECO:0000256" key="1">
    <source>
        <dbReference type="PROSITE-ProRule" id="PRU00371"/>
    </source>
</evidence>
<dbReference type="Proteomes" id="UP001153712">
    <property type="component" value="Chromosome 4"/>
</dbReference>
<dbReference type="PROSITE" id="PS51029">
    <property type="entry name" value="MADF"/>
    <property type="match status" value="1"/>
</dbReference>
<dbReference type="Pfam" id="PF10545">
    <property type="entry name" value="MADF_DNA_bdg"/>
    <property type="match status" value="1"/>
</dbReference>
<evidence type="ECO:0000313" key="6">
    <source>
        <dbReference type="Proteomes" id="UP001153712"/>
    </source>
</evidence>
<comment type="subcellular location">
    <subcellularLocation>
        <location evidence="1">Nucleus</location>
    </subcellularLocation>
</comment>
<dbReference type="PANTHER" id="PTHR12243:SF60">
    <property type="entry name" value="SI:CH211-15D5.12-RELATED"/>
    <property type="match status" value="1"/>
</dbReference>
<dbReference type="GO" id="GO:0005667">
    <property type="term" value="C:transcription regulator complex"/>
    <property type="evidence" value="ECO:0007669"/>
    <property type="project" value="TreeGrafter"/>
</dbReference>
<dbReference type="InterPro" id="IPR006578">
    <property type="entry name" value="MADF-dom"/>
</dbReference>
<feature type="region of interest" description="Disordered" evidence="2">
    <location>
        <begin position="102"/>
        <end position="168"/>
    </location>
</feature>
<dbReference type="GO" id="GO:0006357">
    <property type="term" value="P:regulation of transcription by RNA polymerase II"/>
    <property type="evidence" value="ECO:0007669"/>
    <property type="project" value="TreeGrafter"/>
</dbReference>
<dbReference type="PANTHER" id="PTHR12243">
    <property type="entry name" value="MADF DOMAIN TRANSCRIPTION FACTOR"/>
    <property type="match status" value="1"/>
</dbReference>
<sequence length="236" mass="27678">MSTLQEDVSSTIAFVKLIERNPCLWNYSLEDYSRLDITGAAWKSIAGQLDDTEYNCRCRWKNIRSAFGRSIKLAIEGKSKKPYYLSNYLSFLLPFIKNSGNKRSATPRKVDDEEESTTDSVQESRRKRDSSDESENEFESLEERSIKLESGPDSSNRPEKRPSSDNEAPLLDWFDMKEYKKMKRNEYDQDDSDWLFFRSVLLDFRKLENRRKRALKVKFMALLNEQLDEAETEVAN</sequence>
<feature type="domain" description="BESS" evidence="4">
    <location>
        <begin position="190"/>
        <end position="229"/>
    </location>
</feature>
<protein>
    <recommendedName>
        <fullName evidence="7">MADF domain-containing protein</fullName>
    </recommendedName>
</protein>
<evidence type="ECO:0008006" key="7">
    <source>
        <dbReference type="Google" id="ProtNLM"/>
    </source>
</evidence>
<name>A0A9N9TSH4_PHYSR</name>
<dbReference type="GO" id="GO:0005634">
    <property type="term" value="C:nucleus"/>
    <property type="evidence" value="ECO:0007669"/>
    <property type="project" value="UniProtKB-SubCell"/>
</dbReference>